<dbReference type="STRING" id="1754192.A0A1Y1WX04"/>
<proteinExistence type="predicted"/>
<accession>A0A1Y1WX04</accession>
<feature type="compositionally biased region" description="Low complexity" evidence="1">
    <location>
        <begin position="34"/>
        <end position="59"/>
    </location>
</feature>
<feature type="compositionally biased region" description="Basic and acidic residues" evidence="1">
    <location>
        <begin position="148"/>
        <end position="159"/>
    </location>
</feature>
<feature type="region of interest" description="Disordered" evidence="1">
    <location>
        <begin position="29"/>
        <end position="59"/>
    </location>
</feature>
<sequence length="387" mass="44570">MNDYYEKEHQPQEKIKNYSGKLIYDLNNDDDENSIYNNNNNNNNNHDPYNNQFSNSITSSRASSARKSISFFVSTDDDNNGTDINSMDLLQDKPESSKQIKKKEIILKRLEMSRKANHAHKNSENKSKIAKPVIKPTKLSKSDNISLSKEKEKEKDKKDKKSHNTNTLESVIEENNKENNNNSVINDLNMIKNTEPSLENNTEIINQSHGSEPNTITTNNTTPSKTLHPTAPTIKIDNNHHIKSNIHMRKFKLPNNKNLMKNALNTILGGKINEKMRKEAIQCLNQSDQNHFIILFQNNEQHSFRGLYSFNPEDDDQSVKKIFSINGNKSNTSSHLLPEIIHPSDVYEYYKYDTGSRSFQKVHTKSFQRTTHACALIPSYFKRGLRK</sequence>
<evidence type="ECO:0000313" key="3">
    <source>
        <dbReference type="EMBL" id="ORX78077.1"/>
    </source>
</evidence>
<dbReference type="GO" id="GO:0051011">
    <property type="term" value="F:microtubule minus-end binding"/>
    <property type="evidence" value="ECO:0007669"/>
    <property type="project" value="TreeGrafter"/>
</dbReference>
<dbReference type="PROSITE" id="PS51508">
    <property type="entry name" value="CKK"/>
    <property type="match status" value="1"/>
</dbReference>
<dbReference type="InterPro" id="IPR032940">
    <property type="entry name" value="CAMSAP"/>
</dbReference>
<dbReference type="PANTHER" id="PTHR21595">
    <property type="entry name" value="PATRONIN"/>
    <property type="match status" value="1"/>
</dbReference>
<dbReference type="GO" id="GO:0031122">
    <property type="term" value="P:cytoplasmic microtubule organization"/>
    <property type="evidence" value="ECO:0007669"/>
    <property type="project" value="TreeGrafter"/>
</dbReference>
<dbReference type="Proteomes" id="UP000193944">
    <property type="component" value="Unassembled WGS sequence"/>
</dbReference>
<dbReference type="OrthoDB" id="2125658at2759"/>
<feature type="region of interest" description="Disordered" evidence="1">
    <location>
        <begin position="73"/>
        <end position="101"/>
    </location>
</feature>
<feature type="region of interest" description="Disordered" evidence="1">
    <location>
        <begin position="115"/>
        <end position="183"/>
    </location>
</feature>
<evidence type="ECO:0000259" key="2">
    <source>
        <dbReference type="PROSITE" id="PS51508"/>
    </source>
</evidence>
<evidence type="ECO:0000313" key="4">
    <source>
        <dbReference type="Proteomes" id="UP000193944"/>
    </source>
</evidence>
<feature type="compositionally biased region" description="Basic and acidic residues" evidence="1">
    <location>
        <begin position="90"/>
        <end position="101"/>
    </location>
</feature>
<dbReference type="GO" id="GO:0007026">
    <property type="term" value="P:negative regulation of microtubule depolymerization"/>
    <property type="evidence" value="ECO:0007669"/>
    <property type="project" value="TreeGrafter"/>
</dbReference>
<feature type="region of interest" description="Disordered" evidence="1">
    <location>
        <begin position="206"/>
        <end position="226"/>
    </location>
</feature>
<reference evidence="3 4" key="2">
    <citation type="submission" date="2016-08" db="EMBL/GenBank/DDBJ databases">
        <title>Pervasive Adenine N6-methylation of Active Genes in Fungi.</title>
        <authorList>
            <consortium name="DOE Joint Genome Institute"/>
            <person name="Mondo S.J."/>
            <person name="Dannebaum R.O."/>
            <person name="Kuo R.C."/>
            <person name="Labutti K."/>
            <person name="Haridas S."/>
            <person name="Kuo A."/>
            <person name="Salamov A."/>
            <person name="Ahrendt S.R."/>
            <person name="Lipzen A."/>
            <person name="Sullivan W."/>
            <person name="Andreopoulos W.B."/>
            <person name="Clum A."/>
            <person name="Lindquist E."/>
            <person name="Daum C."/>
            <person name="Ramamoorthy G.K."/>
            <person name="Gryganskyi A."/>
            <person name="Culley D."/>
            <person name="Magnuson J.K."/>
            <person name="James T.Y."/>
            <person name="O'Malley M.A."/>
            <person name="Stajich J.E."/>
            <person name="Spatafora J.W."/>
            <person name="Visel A."/>
            <person name="Grigoriev I.V."/>
        </authorList>
    </citation>
    <scope>NUCLEOTIDE SEQUENCE [LARGE SCALE GENOMIC DNA]</scope>
    <source>
        <strain evidence="3 4">S4</strain>
    </source>
</reference>
<dbReference type="EMBL" id="MCFG01000224">
    <property type="protein sequence ID" value="ORX78077.1"/>
    <property type="molecule type" value="Genomic_DNA"/>
</dbReference>
<comment type="caution">
    <text evidence="3">The sequence shown here is derived from an EMBL/GenBank/DDBJ whole genome shotgun (WGS) entry which is preliminary data.</text>
</comment>
<name>A0A1Y1WX04_9FUNG</name>
<keyword evidence="4" id="KW-1185">Reference proteome</keyword>
<dbReference type="GO" id="GO:0005516">
    <property type="term" value="F:calmodulin binding"/>
    <property type="evidence" value="ECO:0007669"/>
    <property type="project" value="InterPro"/>
</dbReference>
<dbReference type="PANTHER" id="PTHR21595:SF0">
    <property type="entry name" value="PATRONIN"/>
    <property type="match status" value="1"/>
</dbReference>
<gene>
    <name evidence="3" type="ORF">BCR32DRAFT_53474</name>
</gene>
<dbReference type="SUPFAM" id="SSF50346">
    <property type="entry name" value="PRC-barrel domain"/>
    <property type="match status" value="1"/>
</dbReference>
<dbReference type="GO" id="GO:0036449">
    <property type="term" value="C:microtubule minus-end"/>
    <property type="evidence" value="ECO:0007669"/>
    <property type="project" value="TreeGrafter"/>
</dbReference>
<dbReference type="InterPro" id="IPR038209">
    <property type="entry name" value="CKK_dom_sf"/>
</dbReference>
<dbReference type="Pfam" id="PF08683">
    <property type="entry name" value="CAMSAP_CKK"/>
    <property type="match status" value="1"/>
</dbReference>
<dbReference type="InterPro" id="IPR014797">
    <property type="entry name" value="CKK_CAMSAP"/>
</dbReference>
<feature type="domain" description="CKK" evidence="2">
    <location>
        <begin position="244"/>
        <end position="387"/>
    </location>
</feature>
<dbReference type="InterPro" id="IPR011033">
    <property type="entry name" value="PRC_barrel-like_sf"/>
</dbReference>
<dbReference type="Gene3D" id="3.10.20.360">
    <property type="entry name" value="CKK domain"/>
    <property type="match status" value="1"/>
</dbReference>
<protein>
    <submittedName>
        <fullName evidence="3">PRC-barrel-containing protein-like protein</fullName>
    </submittedName>
</protein>
<dbReference type="SMART" id="SM01051">
    <property type="entry name" value="CAMSAP_CKK"/>
    <property type="match status" value="1"/>
</dbReference>
<dbReference type="AlphaFoldDB" id="A0A1Y1WX04"/>
<evidence type="ECO:0000256" key="1">
    <source>
        <dbReference type="SAM" id="MobiDB-lite"/>
    </source>
</evidence>
<reference evidence="3 4" key="1">
    <citation type="submission" date="2016-08" db="EMBL/GenBank/DDBJ databases">
        <title>A Parts List for Fungal Cellulosomes Revealed by Comparative Genomics.</title>
        <authorList>
            <consortium name="DOE Joint Genome Institute"/>
            <person name="Haitjema C.H."/>
            <person name="Gilmore S.P."/>
            <person name="Henske J.K."/>
            <person name="Solomon K.V."/>
            <person name="De Groot R."/>
            <person name="Kuo A."/>
            <person name="Mondo S.J."/>
            <person name="Salamov A.A."/>
            <person name="Labutti K."/>
            <person name="Zhao Z."/>
            <person name="Chiniquy J."/>
            <person name="Barry K."/>
            <person name="Brewer H.M."/>
            <person name="Purvine S.O."/>
            <person name="Wright A.T."/>
            <person name="Boxma B."/>
            <person name="Van Alen T."/>
            <person name="Hackstein J.H."/>
            <person name="Baker S.E."/>
            <person name="Grigoriev I.V."/>
            <person name="O'Malley M.A."/>
        </authorList>
    </citation>
    <scope>NUCLEOTIDE SEQUENCE [LARGE SCALE GENOMIC DNA]</scope>
    <source>
        <strain evidence="3 4">S4</strain>
    </source>
</reference>
<organism evidence="3 4">
    <name type="scientific">Anaeromyces robustus</name>
    <dbReference type="NCBI Taxonomy" id="1754192"/>
    <lineage>
        <taxon>Eukaryota</taxon>
        <taxon>Fungi</taxon>
        <taxon>Fungi incertae sedis</taxon>
        <taxon>Chytridiomycota</taxon>
        <taxon>Chytridiomycota incertae sedis</taxon>
        <taxon>Neocallimastigomycetes</taxon>
        <taxon>Neocallimastigales</taxon>
        <taxon>Neocallimastigaceae</taxon>
        <taxon>Anaeromyces</taxon>
    </lineage>
</organism>